<evidence type="ECO:0000256" key="5">
    <source>
        <dbReference type="ARBA" id="ARBA00023306"/>
    </source>
</evidence>
<evidence type="ECO:0000256" key="4">
    <source>
        <dbReference type="ARBA" id="ARBA00023242"/>
    </source>
</evidence>
<comment type="subcellular location">
    <subcellularLocation>
        <location evidence="1">Nucleus</location>
    </subcellularLocation>
</comment>
<gene>
    <name evidence="7" type="ORF">PCOR1329_LOCUS46068</name>
</gene>
<evidence type="ECO:0000313" key="8">
    <source>
        <dbReference type="Proteomes" id="UP001189429"/>
    </source>
</evidence>
<evidence type="ECO:0000256" key="1">
    <source>
        <dbReference type="ARBA" id="ARBA00004123"/>
    </source>
</evidence>
<evidence type="ECO:0000313" key="7">
    <source>
        <dbReference type="EMBL" id="CAK0855288.1"/>
    </source>
</evidence>
<sequence>MAAVLRFEGKPSELVLLELQHNVIMEDGSKLAGQDFGVLELTKTGEVTLANGPRTCYGKMSDLAKPLVLMERTGRHEPSYGGDTARKSLVLKAHGVVRKKVVFSQRPHLSVEGAGG</sequence>
<dbReference type="Proteomes" id="UP001189429">
    <property type="component" value="Unassembled WGS sequence"/>
</dbReference>
<dbReference type="Pfam" id="PF09696">
    <property type="entry name" value="Ctf8"/>
    <property type="match status" value="1"/>
</dbReference>
<comment type="similarity">
    <text evidence="6">Belongs to the CTF8 family.</text>
</comment>
<accession>A0ABN9U8J6</accession>
<evidence type="ECO:0000256" key="2">
    <source>
        <dbReference type="ARBA" id="ARBA00022705"/>
    </source>
</evidence>
<dbReference type="EMBL" id="CAUYUJ010015537">
    <property type="protein sequence ID" value="CAK0855288.1"/>
    <property type="molecule type" value="Genomic_DNA"/>
</dbReference>
<organism evidence="7 8">
    <name type="scientific">Prorocentrum cordatum</name>
    <dbReference type="NCBI Taxonomy" id="2364126"/>
    <lineage>
        <taxon>Eukaryota</taxon>
        <taxon>Sar</taxon>
        <taxon>Alveolata</taxon>
        <taxon>Dinophyceae</taxon>
        <taxon>Prorocentrales</taxon>
        <taxon>Prorocentraceae</taxon>
        <taxon>Prorocentrum</taxon>
    </lineage>
</organism>
<keyword evidence="2" id="KW-0235">DNA replication</keyword>
<evidence type="ECO:0008006" key="9">
    <source>
        <dbReference type="Google" id="ProtNLM"/>
    </source>
</evidence>
<keyword evidence="4" id="KW-0539">Nucleus</keyword>
<protein>
    <recommendedName>
        <fullName evidence="9">Altered inheritance of mitochondria protein 24, mitochondrial</fullName>
    </recommendedName>
</protein>
<name>A0ABN9U8J6_9DINO</name>
<dbReference type="InterPro" id="IPR018607">
    <property type="entry name" value="Ctf8"/>
</dbReference>
<reference evidence="7" key="1">
    <citation type="submission" date="2023-10" db="EMBL/GenBank/DDBJ databases">
        <authorList>
            <person name="Chen Y."/>
            <person name="Shah S."/>
            <person name="Dougan E. K."/>
            <person name="Thang M."/>
            <person name="Chan C."/>
        </authorList>
    </citation>
    <scope>NUCLEOTIDE SEQUENCE [LARGE SCALE GENOMIC DNA]</scope>
</reference>
<keyword evidence="5" id="KW-0131">Cell cycle</keyword>
<dbReference type="PANTHER" id="PTHR28605:SF1">
    <property type="entry name" value="CHROMOSOME TRANSMISSION FIDELITY FACTOR 8"/>
    <property type="match status" value="1"/>
</dbReference>
<evidence type="ECO:0000256" key="6">
    <source>
        <dbReference type="ARBA" id="ARBA00038447"/>
    </source>
</evidence>
<dbReference type="PANTHER" id="PTHR28605">
    <property type="entry name" value="CTF8, CHROMOSOME TRANSMISSION FIDELITY FACTOR 8 HOMOLOG (S. CEREVISIAE)"/>
    <property type="match status" value="1"/>
</dbReference>
<comment type="caution">
    <text evidence="7">The sequence shown here is derived from an EMBL/GenBank/DDBJ whole genome shotgun (WGS) entry which is preliminary data.</text>
</comment>
<evidence type="ECO:0000256" key="3">
    <source>
        <dbReference type="ARBA" id="ARBA00023125"/>
    </source>
</evidence>
<keyword evidence="8" id="KW-1185">Reference proteome</keyword>
<keyword evidence="3" id="KW-0238">DNA-binding</keyword>
<proteinExistence type="inferred from homology"/>